<feature type="domain" description="EF-hand" evidence="18">
    <location>
        <begin position="299"/>
        <end position="334"/>
    </location>
</feature>
<keyword evidence="8" id="KW-0479">Metal-binding</keyword>
<keyword evidence="16" id="KW-0739">Sodium transport</keyword>
<keyword evidence="5" id="KW-1003">Cell membrane</keyword>
<keyword evidence="9" id="KW-0677">Repeat</keyword>
<evidence type="ECO:0000256" key="5">
    <source>
        <dbReference type="ARBA" id="ARBA00022475"/>
    </source>
</evidence>
<feature type="transmembrane region" description="Helical" evidence="17">
    <location>
        <begin position="234"/>
        <end position="256"/>
    </location>
</feature>
<dbReference type="GO" id="GO:0006814">
    <property type="term" value="P:sodium ion transport"/>
    <property type="evidence" value="ECO:0007669"/>
    <property type="project" value="UniProtKB-KW"/>
</dbReference>
<evidence type="ECO:0000256" key="4">
    <source>
        <dbReference type="ARBA" id="ARBA00022449"/>
    </source>
</evidence>
<evidence type="ECO:0000256" key="10">
    <source>
        <dbReference type="ARBA" id="ARBA00022837"/>
    </source>
</evidence>
<evidence type="ECO:0000256" key="1">
    <source>
        <dbReference type="ARBA" id="ARBA00004651"/>
    </source>
</evidence>
<dbReference type="GO" id="GO:0015369">
    <property type="term" value="F:calcium:proton antiporter activity"/>
    <property type="evidence" value="ECO:0007669"/>
    <property type="project" value="TreeGrafter"/>
</dbReference>
<keyword evidence="4" id="KW-0050">Antiport</keyword>
<dbReference type="PANTHER" id="PTHR31503">
    <property type="entry name" value="VACUOLAR CALCIUM ION TRANSPORTER"/>
    <property type="match status" value="1"/>
</dbReference>
<keyword evidence="11 17" id="KW-1133">Transmembrane helix</keyword>
<proteinExistence type="inferred from homology"/>
<dbReference type="SMART" id="SM00054">
    <property type="entry name" value="EFh"/>
    <property type="match status" value="2"/>
</dbReference>
<dbReference type="PANTHER" id="PTHR31503:SF36">
    <property type="entry name" value="SODIUM_CALCIUM EXCHANGER MEMBRANE REGION DOMAIN-CONTAINING PROTEIN"/>
    <property type="match status" value="1"/>
</dbReference>
<keyword evidence="15 17" id="KW-0472">Membrane</keyword>
<dbReference type="GO" id="GO:0005509">
    <property type="term" value="F:calcium ion binding"/>
    <property type="evidence" value="ECO:0007669"/>
    <property type="project" value="InterPro"/>
</dbReference>
<keyword evidence="3" id="KW-0813">Transport</keyword>
<evidence type="ECO:0000313" key="19">
    <source>
        <dbReference type="EMBL" id="KAK4576612.1"/>
    </source>
</evidence>
<feature type="transmembrane region" description="Helical" evidence="17">
    <location>
        <begin position="528"/>
        <end position="546"/>
    </location>
</feature>
<evidence type="ECO:0000313" key="20">
    <source>
        <dbReference type="Proteomes" id="UP001324115"/>
    </source>
</evidence>
<accession>A0AAN7ENK2</accession>
<keyword evidence="20" id="KW-1185">Reference proteome</keyword>
<evidence type="ECO:0000256" key="3">
    <source>
        <dbReference type="ARBA" id="ARBA00022448"/>
    </source>
</evidence>
<keyword evidence="12" id="KW-0346">Stress response</keyword>
<evidence type="ECO:0000256" key="13">
    <source>
        <dbReference type="ARBA" id="ARBA00023053"/>
    </source>
</evidence>
<feature type="transmembrane region" description="Helical" evidence="17">
    <location>
        <begin position="428"/>
        <end position="447"/>
    </location>
</feature>
<comment type="subcellular location">
    <subcellularLocation>
        <location evidence="1">Cell membrane</location>
        <topology evidence="1">Multi-pass membrane protein</topology>
    </subcellularLocation>
</comment>
<dbReference type="GO" id="GO:0005886">
    <property type="term" value="C:plasma membrane"/>
    <property type="evidence" value="ECO:0007669"/>
    <property type="project" value="UniProtKB-SubCell"/>
</dbReference>
<comment type="similarity">
    <text evidence="2">Belongs to the Ca(2+):cation antiporter (CaCA) (TC 2.A.19) family.</text>
</comment>
<dbReference type="Pfam" id="PF01699">
    <property type="entry name" value="Na_Ca_ex"/>
    <property type="match status" value="2"/>
</dbReference>
<evidence type="ECO:0000256" key="2">
    <source>
        <dbReference type="ARBA" id="ARBA00008170"/>
    </source>
</evidence>
<evidence type="ECO:0000256" key="8">
    <source>
        <dbReference type="ARBA" id="ARBA00022723"/>
    </source>
</evidence>
<evidence type="ECO:0000256" key="11">
    <source>
        <dbReference type="ARBA" id="ARBA00022989"/>
    </source>
</evidence>
<dbReference type="InterPro" id="IPR002048">
    <property type="entry name" value="EF_hand_dom"/>
</dbReference>
<keyword evidence="7 17" id="KW-0812">Transmembrane</keyword>
<evidence type="ECO:0000256" key="7">
    <source>
        <dbReference type="ARBA" id="ARBA00022692"/>
    </source>
</evidence>
<keyword evidence="13" id="KW-0915">Sodium</keyword>
<evidence type="ECO:0000256" key="17">
    <source>
        <dbReference type="SAM" id="Phobius"/>
    </source>
</evidence>
<gene>
    <name evidence="19" type="ORF">RGQ29_027240</name>
</gene>
<evidence type="ECO:0000256" key="15">
    <source>
        <dbReference type="ARBA" id="ARBA00023136"/>
    </source>
</evidence>
<dbReference type="InterPro" id="IPR004713">
    <property type="entry name" value="CaH_exchang"/>
</dbReference>
<comment type="caution">
    <text evidence="19">The sequence shown here is derived from an EMBL/GenBank/DDBJ whole genome shotgun (WGS) entry which is preliminary data.</text>
</comment>
<dbReference type="InterPro" id="IPR018247">
    <property type="entry name" value="EF_Hand_1_Ca_BS"/>
</dbReference>
<dbReference type="Proteomes" id="UP001324115">
    <property type="component" value="Unassembled WGS sequence"/>
</dbReference>
<dbReference type="InterPro" id="IPR004837">
    <property type="entry name" value="NaCa_Exmemb"/>
</dbReference>
<dbReference type="Pfam" id="PF13499">
    <property type="entry name" value="EF-hand_7"/>
    <property type="match status" value="1"/>
</dbReference>
<keyword evidence="6" id="KW-0109">Calcium transport</keyword>
<evidence type="ECO:0000256" key="6">
    <source>
        <dbReference type="ARBA" id="ARBA00022568"/>
    </source>
</evidence>
<keyword evidence="14" id="KW-0406">Ion transport</keyword>
<dbReference type="AlphaFoldDB" id="A0AAN7ENK2"/>
<dbReference type="FunFam" id="1.20.1420.30:FF:000019">
    <property type="entry name" value="Sodium/calcium exchanger NCL2"/>
    <property type="match status" value="1"/>
</dbReference>
<feature type="transmembrane region" description="Helical" evidence="17">
    <location>
        <begin position="558"/>
        <end position="577"/>
    </location>
</feature>
<dbReference type="CDD" id="cd00051">
    <property type="entry name" value="EFh"/>
    <property type="match status" value="1"/>
</dbReference>
<feature type="transmembrane region" description="Helical" evidence="17">
    <location>
        <begin position="115"/>
        <end position="139"/>
    </location>
</feature>
<feature type="transmembrane region" description="Helical" evidence="17">
    <location>
        <begin position="151"/>
        <end position="175"/>
    </location>
</feature>
<dbReference type="Gene3D" id="1.10.238.10">
    <property type="entry name" value="EF-hand"/>
    <property type="match status" value="1"/>
</dbReference>
<protein>
    <recommendedName>
        <fullName evidence="18">EF-hand domain-containing protein</fullName>
    </recommendedName>
</protein>
<feature type="domain" description="EF-hand" evidence="18">
    <location>
        <begin position="340"/>
        <end position="375"/>
    </location>
</feature>
<sequence>MSNYLVSVSTFGLFLLLLGGSAYSLFITHRPFSPNLISDGIHDSDSSWGSYPVLNRLSAESSTSSCDQTYGFLPCTTSVMGNLFLMVVYGYLMYFAAMLLTDGSEHLMEILGPSIVGGLVLPILGAFPDAMLVIVSGIFGTTETAQSQISIGMGMVAGSTVLLLTIIWGSCVIAGKCDLVDSVAQDARDTKGFNLTESGISTDIWTSYAAMLMLISVSPLLIVQTPQFLNSILWRHIAVLIGLICSLLLLVFYSTFQVLQPWIQERKIAYVKHKHVILAFLRHLKKHALGRLLNENGEPDEEIIEKLFSAIDVNHDGHITYSELRALIVGIQFEEYFDLDHDAVVNKIMNDFDTSGNSKIEMPEFVAGISRWLNKTIKTAARNPGSEAKLLNDVHMEIKREHDLLDVGGTGSDEAEAVKNSKWDSIKAVLLLLLGTTIAAAFADPLVDTINNFADATSIPSFFVSFIVLPLATSSRDTLSAIRLATQDKRHTASLSFSEIYGTVTIHNVLSIPVFLALVYIRGLTWDFSAEVLVILIVSIVMGLLGSFRTHFPLWTSILAILLYPFSVALVCVLHYYCGWS</sequence>
<evidence type="ECO:0000259" key="18">
    <source>
        <dbReference type="PROSITE" id="PS50222"/>
    </source>
</evidence>
<evidence type="ECO:0000256" key="12">
    <source>
        <dbReference type="ARBA" id="ARBA00023016"/>
    </source>
</evidence>
<evidence type="ECO:0000256" key="9">
    <source>
        <dbReference type="ARBA" id="ARBA00022737"/>
    </source>
</evidence>
<organism evidence="19 20">
    <name type="scientific">Quercus rubra</name>
    <name type="common">Northern red oak</name>
    <name type="synonym">Quercus borealis</name>
    <dbReference type="NCBI Taxonomy" id="3512"/>
    <lineage>
        <taxon>Eukaryota</taxon>
        <taxon>Viridiplantae</taxon>
        <taxon>Streptophyta</taxon>
        <taxon>Embryophyta</taxon>
        <taxon>Tracheophyta</taxon>
        <taxon>Spermatophyta</taxon>
        <taxon>Magnoliopsida</taxon>
        <taxon>eudicotyledons</taxon>
        <taxon>Gunneridae</taxon>
        <taxon>Pentapetalae</taxon>
        <taxon>rosids</taxon>
        <taxon>fabids</taxon>
        <taxon>Fagales</taxon>
        <taxon>Fagaceae</taxon>
        <taxon>Quercus</taxon>
    </lineage>
</organism>
<dbReference type="SUPFAM" id="SSF47473">
    <property type="entry name" value="EF-hand"/>
    <property type="match status" value="1"/>
</dbReference>
<dbReference type="InterPro" id="IPR011992">
    <property type="entry name" value="EF-hand-dom_pair"/>
</dbReference>
<feature type="transmembrane region" description="Helical" evidence="17">
    <location>
        <begin position="204"/>
        <end position="222"/>
    </location>
</feature>
<dbReference type="PROSITE" id="PS00018">
    <property type="entry name" value="EF_HAND_1"/>
    <property type="match status" value="1"/>
</dbReference>
<dbReference type="GO" id="GO:0006874">
    <property type="term" value="P:intracellular calcium ion homeostasis"/>
    <property type="evidence" value="ECO:0007669"/>
    <property type="project" value="TreeGrafter"/>
</dbReference>
<feature type="transmembrane region" description="Helical" evidence="17">
    <location>
        <begin position="500"/>
        <end position="522"/>
    </location>
</feature>
<name>A0AAN7ENK2_QUERU</name>
<keyword evidence="10" id="KW-0106">Calcium</keyword>
<reference evidence="19 20" key="1">
    <citation type="journal article" date="2023" name="G3 (Bethesda)">
        <title>A haplotype-resolved chromosome-scale genome for Quercus rubra L. provides insights into the genetics of adaptive traits for red oak species.</title>
        <authorList>
            <person name="Kapoor B."/>
            <person name="Jenkins J."/>
            <person name="Schmutz J."/>
            <person name="Zhebentyayeva T."/>
            <person name="Kuelheim C."/>
            <person name="Coggeshall M."/>
            <person name="Heim C."/>
            <person name="Lasky J.R."/>
            <person name="Leites L."/>
            <person name="Islam-Faridi N."/>
            <person name="Romero-Severson J."/>
            <person name="DeLeo V.L."/>
            <person name="Lucas S.M."/>
            <person name="Lazic D."/>
            <person name="Gailing O."/>
            <person name="Carlson J."/>
            <person name="Staton M."/>
        </authorList>
    </citation>
    <scope>NUCLEOTIDE SEQUENCE [LARGE SCALE GENOMIC DNA]</scope>
    <source>
        <strain evidence="19">Pseudo-F2</strain>
    </source>
</reference>
<dbReference type="PROSITE" id="PS50222">
    <property type="entry name" value="EF_HAND_2"/>
    <property type="match status" value="2"/>
</dbReference>
<feature type="transmembrane region" description="Helical" evidence="17">
    <location>
        <begin position="83"/>
        <end position="103"/>
    </location>
</feature>
<dbReference type="EMBL" id="JAXUIC010000008">
    <property type="protein sequence ID" value="KAK4576612.1"/>
    <property type="molecule type" value="Genomic_DNA"/>
</dbReference>
<evidence type="ECO:0000256" key="16">
    <source>
        <dbReference type="ARBA" id="ARBA00023201"/>
    </source>
</evidence>
<evidence type="ECO:0000256" key="14">
    <source>
        <dbReference type="ARBA" id="ARBA00023065"/>
    </source>
</evidence>